<dbReference type="CDD" id="cd00761">
    <property type="entry name" value="Glyco_tranf_GTA_type"/>
    <property type="match status" value="1"/>
</dbReference>
<comment type="caution">
    <text evidence="5">The sequence shown here is derived from an EMBL/GenBank/DDBJ whole genome shotgun (WGS) entry which is preliminary data.</text>
</comment>
<dbReference type="PANTHER" id="PTHR22916">
    <property type="entry name" value="GLYCOSYLTRANSFERASE"/>
    <property type="match status" value="1"/>
</dbReference>
<evidence type="ECO:0000256" key="2">
    <source>
        <dbReference type="ARBA" id="ARBA00022676"/>
    </source>
</evidence>
<proteinExistence type="inferred from homology"/>
<dbReference type="InterPro" id="IPR001173">
    <property type="entry name" value="Glyco_trans_2-like"/>
</dbReference>
<dbReference type="PANTHER" id="PTHR22916:SF51">
    <property type="entry name" value="GLYCOSYLTRANSFERASE EPSH-RELATED"/>
    <property type="match status" value="1"/>
</dbReference>
<name>A0ABS4RUU4_PAEXY</name>
<evidence type="ECO:0000313" key="5">
    <source>
        <dbReference type="EMBL" id="MBP2246499.1"/>
    </source>
</evidence>
<dbReference type="SUPFAM" id="SSF53448">
    <property type="entry name" value="Nucleotide-diphospho-sugar transferases"/>
    <property type="match status" value="1"/>
</dbReference>
<organism evidence="5 6">
    <name type="scientific">Paenibacillus xylanexedens</name>
    <dbReference type="NCBI Taxonomy" id="528191"/>
    <lineage>
        <taxon>Bacteria</taxon>
        <taxon>Bacillati</taxon>
        <taxon>Bacillota</taxon>
        <taxon>Bacilli</taxon>
        <taxon>Bacillales</taxon>
        <taxon>Paenibacillaceae</taxon>
        <taxon>Paenibacillus</taxon>
    </lineage>
</organism>
<dbReference type="Gene3D" id="3.40.50.720">
    <property type="entry name" value="NAD(P)-binding Rossmann-like Domain"/>
    <property type="match status" value="1"/>
</dbReference>
<feature type="domain" description="Glycosyltransferase 2-like" evidence="4">
    <location>
        <begin position="4"/>
        <end position="137"/>
    </location>
</feature>
<gene>
    <name evidence="5" type="ORF">J2Z28_003147</name>
</gene>
<dbReference type="RefSeq" id="WP_211083115.1">
    <property type="nucleotide sequence ID" value="NZ_CBCSLC010000027.1"/>
</dbReference>
<keyword evidence="3" id="KW-0808">Transferase</keyword>
<dbReference type="Pfam" id="PF00535">
    <property type="entry name" value="Glycos_transf_2"/>
    <property type="match status" value="1"/>
</dbReference>
<dbReference type="Proteomes" id="UP000810207">
    <property type="component" value="Unassembled WGS sequence"/>
</dbReference>
<keyword evidence="2" id="KW-0328">Glycosyltransferase</keyword>
<protein>
    <submittedName>
        <fullName evidence="5">Glycosyltransferase involved in cell wall biosynthesis</fullName>
    </submittedName>
</protein>
<accession>A0ABS4RUU4</accession>
<evidence type="ECO:0000313" key="6">
    <source>
        <dbReference type="Proteomes" id="UP000810207"/>
    </source>
</evidence>
<sequence length="454" mass="52284">MKISVIMPSLNVANYIEQCMESVINQTLRDIEIIVVDAGSTDGTLEILKKYETLDNRVRIMHSDKKSYGYQLNLGISIAQGDFIGVVETDDYIELNMYETLYELALKSKADYVKGSALKFFEKSEGETYTRKIEVFTEKEFAFNRGRVSVNPSITPELILKDYYLWTGIYQKDFIKSIKLNETSGAAYQDIGFLFQTFCKAKKAVYLDKVLYHYRQDNPNASVYNHKAFHYLIDEYQYADGLLQKQGHIWRTLSYCKMFRQTNLRIRLMAISGSVWDSAVSDMQIISDRLKLIMANNYIASEQLLTKEWSELELLIKNPIDLYEYYIKIENEKRSILSILLSKLSSAQPIVVFGSGYLGGFLPILLELNGVDQMEAYCDNNSYLWGSQLQGKPIISPEQAVRDYPQASYIVANKAHRQEIKDQLVDMGIADDRIFEYTLDADILFLSKAYLHSK</sequence>
<dbReference type="Gene3D" id="3.90.550.10">
    <property type="entry name" value="Spore Coat Polysaccharide Biosynthesis Protein SpsA, Chain A"/>
    <property type="match status" value="1"/>
</dbReference>
<keyword evidence="6" id="KW-1185">Reference proteome</keyword>
<evidence type="ECO:0000259" key="4">
    <source>
        <dbReference type="Pfam" id="PF00535"/>
    </source>
</evidence>
<reference evidence="5 6" key="1">
    <citation type="submission" date="2021-03" db="EMBL/GenBank/DDBJ databases">
        <title>Genomic Encyclopedia of Type Strains, Phase IV (KMG-IV): sequencing the most valuable type-strain genomes for metagenomic binning, comparative biology and taxonomic classification.</title>
        <authorList>
            <person name="Goeker M."/>
        </authorList>
    </citation>
    <scope>NUCLEOTIDE SEQUENCE [LARGE SCALE GENOMIC DNA]</scope>
    <source>
        <strain evidence="5 6">DSM 21292</strain>
    </source>
</reference>
<dbReference type="InterPro" id="IPR029044">
    <property type="entry name" value="Nucleotide-diphossugar_trans"/>
</dbReference>
<evidence type="ECO:0000256" key="1">
    <source>
        <dbReference type="ARBA" id="ARBA00006739"/>
    </source>
</evidence>
<dbReference type="EMBL" id="JAGIKV010000010">
    <property type="protein sequence ID" value="MBP2246499.1"/>
    <property type="molecule type" value="Genomic_DNA"/>
</dbReference>
<comment type="similarity">
    <text evidence="1">Belongs to the glycosyltransferase 2 family.</text>
</comment>
<evidence type="ECO:0000256" key="3">
    <source>
        <dbReference type="ARBA" id="ARBA00022679"/>
    </source>
</evidence>